<evidence type="ECO:0000313" key="3">
    <source>
        <dbReference type="Proteomes" id="UP000234328"/>
    </source>
</evidence>
<dbReference type="PANTHER" id="PTHR48207">
    <property type="entry name" value="SUCCINATE--HYDROXYMETHYLGLUTARATE COA-TRANSFERASE"/>
    <property type="match status" value="1"/>
</dbReference>
<dbReference type="InterPro" id="IPR044855">
    <property type="entry name" value="CoA-Trfase_III_dom3_sf"/>
</dbReference>
<accession>A0A2N4ULJ2</accession>
<name>A0A2N4ULJ2_9BURK</name>
<dbReference type="PANTHER" id="PTHR48207:SF3">
    <property type="entry name" value="SUCCINATE--HYDROXYMETHYLGLUTARATE COA-TRANSFERASE"/>
    <property type="match status" value="1"/>
</dbReference>
<dbReference type="InterPro" id="IPR003673">
    <property type="entry name" value="CoA-Trfase_fam_III"/>
</dbReference>
<dbReference type="GO" id="GO:0008410">
    <property type="term" value="F:CoA-transferase activity"/>
    <property type="evidence" value="ECO:0007669"/>
    <property type="project" value="TreeGrafter"/>
</dbReference>
<dbReference type="RefSeq" id="WP_102068369.1">
    <property type="nucleotide sequence ID" value="NZ_PDNV01000001.1"/>
</dbReference>
<keyword evidence="1 2" id="KW-0808">Transferase</keyword>
<organism evidence="2 3">
    <name type="scientific">Pollutimonas nitritireducens</name>
    <dbReference type="NCBI Taxonomy" id="2045209"/>
    <lineage>
        <taxon>Bacteria</taxon>
        <taxon>Pseudomonadati</taxon>
        <taxon>Pseudomonadota</taxon>
        <taxon>Betaproteobacteria</taxon>
        <taxon>Burkholderiales</taxon>
        <taxon>Alcaligenaceae</taxon>
        <taxon>Pollutimonas</taxon>
    </lineage>
</organism>
<dbReference type="Proteomes" id="UP000234328">
    <property type="component" value="Unassembled WGS sequence"/>
</dbReference>
<evidence type="ECO:0000313" key="2">
    <source>
        <dbReference type="EMBL" id="PLC55899.1"/>
    </source>
</evidence>
<dbReference type="AlphaFoldDB" id="A0A2N4ULJ2"/>
<sequence length="409" mass="44471">MNLLDKLPQLPYSDGLNFLQGVTVLDLTTSIAGPYSTQLLGDLGAEIIKVERRDGGDDARHWGPPFLNNESLWFISANRNKESLTLDLTLPAGRRILHELVKQADVIVMNTASRIQAKLGIDYQTLHAINPSLIHVSITGFGLEGVGADLPCYDLIAEGYSGIMDLTGEAARSPQKIGTPASDLLAGQDAALAILAALHGRQRTGSGTQIDISMVASSTRFMASRIVPYLGSGKLPRRSGGTDSVVAIYQVFETADYPITLGLGNDAIWHRFWTAVGQPEYGMQDSLSSNIKRCELRQDIVAKIAKILAEYPREKWLDLFARHRIPAGPINTLAQLVDDPLVQANNQLYCLDGPSGPIPQVGLGIRFDGASETARRAPPKLGEDTERILRERLVMSADDIADLRKAKVI</sequence>
<keyword evidence="3" id="KW-1185">Reference proteome</keyword>
<dbReference type="Gene3D" id="3.30.1540.10">
    <property type="entry name" value="formyl-coa transferase, domain 3"/>
    <property type="match status" value="1"/>
</dbReference>
<dbReference type="OrthoDB" id="9797653at2"/>
<gene>
    <name evidence="2" type="ORF">CR155_02315</name>
</gene>
<evidence type="ECO:0000256" key="1">
    <source>
        <dbReference type="ARBA" id="ARBA00022679"/>
    </source>
</evidence>
<dbReference type="InterPro" id="IPR023606">
    <property type="entry name" value="CoA-Trfase_III_dom_1_sf"/>
</dbReference>
<dbReference type="Pfam" id="PF02515">
    <property type="entry name" value="CoA_transf_3"/>
    <property type="match status" value="1"/>
</dbReference>
<dbReference type="EMBL" id="PDNV01000001">
    <property type="protein sequence ID" value="PLC55899.1"/>
    <property type="molecule type" value="Genomic_DNA"/>
</dbReference>
<dbReference type="Gene3D" id="3.40.50.10540">
    <property type="entry name" value="Crotonobetainyl-coa:carnitine coa-transferase, domain 1"/>
    <property type="match status" value="1"/>
</dbReference>
<reference evidence="2 3" key="1">
    <citation type="submission" date="2017-10" db="EMBL/GenBank/DDBJ databases">
        <title>Two draft genome sequences of Pusillimonas sp. strains isolated from a nitrate- and radionuclide-contaminated groundwater in Russia.</title>
        <authorList>
            <person name="Grouzdev D.S."/>
            <person name="Tourova T.P."/>
            <person name="Goeva M.A."/>
            <person name="Babich T.L."/>
            <person name="Sokolova D.S."/>
            <person name="Abdullin R."/>
            <person name="Poltaraus A.B."/>
            <person name="Toshchakov S.V."/>
            <person name="Nazina T.N."/>
        </authorList>
    </citation>
    <scope>NUCLEOTIDE SEQUENCE [LARGE SCALE GENOMIC DNA]</scope>
    <source>
        <strain evidence="2 3">JR1/69-2-13</strain>
    </source>
</reference>
<dbReference type="SUPFAM" id="SSF89796">
    <property type="entry name" value="CoA-transferase family III (CaiB/BaiF)"/>
    <property type="match status" value="1"/>
</dbReference>
<comment type="caution">
    <text evidence="2">The sequence shown here is derived from an EMBL/GenBank/DDBJ whole genome shotgun (WGS) entry which is preliminary data.</text>
</comment>
<dbReference type="InterPro" id="IPR050483">
    <property type="entry name" value="CoA-transferase_III_domain"/>
</dbReference>
<protein>
    <submittedName>
        <fullName evidence="2">CoA transferase</fullName>
    </submittedName>
</protein>
<proteinExistence type="predicted"/>